<name>A0A8S5TJB0_9CAUD</name>
<sequence length="75" mass="8492">MPYGRPMKGASRRVPTTVHIPTGTLDIIDNYIDDREKNVETGRMSRSDFINEAVNRYLVELGLVEPESNTEVTPK</sequence>
<organism evidence="1">
    <name type="scientific">Myoviridae sp. ctYGJ17</name>
    <dbReference type="NCBI Taxonomy" id="2827692"/>
    <lineage>
        <taxon>Viruses</taxon>
        <taxon>Duplodnaviria</taxon>
        <taxon>Heunggongvirae</taxon>
        <taxon>Uroviricota</taxon>
        <taxon>Caudoviricetes</taxon>
    </lineage>
</organism>
<evidence type="ECO:0000313" key="1">
    <source>
        <dbReference type="EMBL" id="DAF62874.1"/>
    </source>
</evidence>
<protein>
    <submittedName>
        <fullName evidence="1">Uncharacterized protein</fullName>
    </submittedName>
</protein>
<proteinExistence type="predicted"/>
<reference evidence="1" key="1">
    <citation type="journal article" date="2021" name="Proc. Natl. Acad. Sci. U.S.A.">
        <title>A Catalog of Tens of Thousands of Viruses from Human Metagenomes Reveals Hidden Associations with Chronic Diseases.</title>
        <authorList>
            <person name="Tisza M.J."/>
            <person name="Buck C.B."/>
        </authorList>
    </citation>
    <scope>NUCLEOTIDE SEQUENCE</scope>
    <source>
        <strain evidence="1">CtYGJ17</strain>
    </source>
</reference>
<dbReference type="EMBL" id="BK032829">
    <property type="protein sequence ID" value="DAF62874.1"/>
    <property type="molecule type" value="Genomic_DNA"/>
</dbReference>
<accession>A0A8S5TJB0</accession>